<dbReference type="OrthoDB" id="312500at2759"/>
<feature type="transmembrane region" description="Helical" evidence="14">
    <location>
        <begin position="135"/>
        <end position="158"/>
    </location>
</feature>
<dbReference type="CDD" id="cd07343">
    <property type="entry name" value="M48A_Zmpste24p_like"/>
    <property type="match status" value="1"/>
</dbReference>
<feature type="active site" evidence="12">
    <location>
        <position position="314"/>
    </location>
</feature>
<evidence type="ECO:0000256" key="5">
    <source>
        <dbReference type="ARBA" id="ARBA00022801"/>
    </source>
</evidence>
<evidence type="ECO:0000256" key="7">
    <source>
        <dbReference type="ARBA" id="ARBA00022833"/>
    </source>
</evidence>
<dbReference type="GO" id="GO:0046872">
    <property type="term" value="F:metal ion binding"/>
    <property type="evidence" value="ECO:0007669"/>
    <property type="project" value="UniProtKB-UniRule"/>
</dbReference>
<keyword evidence="9 14" id="KW-0482">Metalloprotease</keyword>
<dbReference type="Proteomes" id="UP000785679">
    <property type="component" value="Unassembled WGS sequence"/>
</dbReference>
<dbReference type="Pfam" id="PF16491">
    <property type="entry name" value="Peptidase_M48_N"/>
    <property type="match status" value="1"/>
</dbReference>
<feature type="transmembrane region" description="Helical" evidence="14">
    <location>
        <begin position="24"/>
        <end position="41"/>
    </location>
</feature>
<dbReference type="InterPro" id="IPR001915">
    <property type="entry name" value="Peptidase_M48"/>
</dbReference>
<reference evidence="17" key="1">
    <citation type="submission" date="2019-06" db="EMBL/GenBank/DDBJ databases">
        <authorList>
            <person name="Zheng W."/>
        </authorList>
    </citation>
    <scope>NUCLEOTIDE SEQUENCE</scope>
    <source>
        <strain evidence="17">QDHG01</strain>
    </source>
</reference>
<comment type="similarity">
    <text evidence="14">Belongs to the peptidase M48A family.</text>
</comment>
<dbReference type="GO" id="GO:0004222">
    <property type="term" value="F:metalloendopeptidase activity"/>
    <property type="evidence" value="ECO:0007669"/>
    <property type="project" value="UniProtKB-UniRule"/>
</dbReference>
<evidence type="ECO:0000256" key="14">
    <source>
        <dbReference type="RuleBase" id="RU366005"/>
    </source>
</evidence>
<dbReference type="EC" id="3.4.24.84" evidence="14"/>
<feature type="active site" description="Proton donor" evidence="12">
    <location>
        <position position="399"/>
    </location>
</feature>
<dbReference type="GO" id="GO:0071586">
    <property type="term" value="P:CAAX-box protein processing"/>
    <property type="evidence" value="ECO:0007669"/>
    <property type="project" value="UniProtKB-UniRule"/>
</dbReference>
<sequence>MQRLLEQPQQQHQTAFIDIAKENTFPFILVILGLQISIYLFETYAKGRQLRNFSVKERPKEVSFVKQEEFAKSQSHSRDMLGFKMHKEYQEQFSQIILWYFKIPAILWGFCGTVLDKFGIIRDSTGIHNDIYQGAIFLLIVWVYSEIEGLSWTLYNTFIIKENHGFNKMTLGLFFGDKFKSTILLMLFGSTIYYGLMKIIEWAGTDFYWYVLGFFVSFILISVNIIPNFIMPLFNKYDPLPPGELREKIEDIAKEISFPLTEIYVVDASKRSAHSNAYYFGFGNNKRIVLFDTLLEQHQGEQGILEIASIVKHELGHWYLMHPLQMMAVSILNLALMFKVFDLILNNKELNRSILANMGFGHESVFISLLIFTKLYETISWFTQLTQVMISRKFEFQADQFAGPKYKFHLAKALIKVHVKNASNLNPDPLYASLTFSHPQLTERIKALGYEDGQEFQSLLDEQEKAPQKEVSIN</sequence>
<feature type="transmembrane region" description="Helical" evidence="14">
    <location>
        <begin position="208"/>
        <end position="226"/>
    </location>
</feature>
<evidence type="ECO:0000256" key="10">
    <source>
        <dbReference type="ARBA" id="ARBA00023136"/>
    </source>
</evidence>
<evidence type="ECO:0000256" key="11">
    <source>
        <dbReference type="ARBA" id="ARBA00044456"/>
    </source>
</evidence>
<evidence type="ECO:0000259" key="16">
    <source>
        <dbReference type="Pfam" id="PF16491"/>
    </source>
</evidence>
<evidence type="ECO:0000256" key="8">
    <source>
        <dbReference type="ARBA" id="ARBA00022989"/>
    </source>
</evidence>
<keyword evidence="3 14" id="KW-0812">Transmembrane</keyword>
<evidence type="ECO:0000256" key="1">
    <source>
        <dbReference type="ARBA" id="ARBA00004477"/>
    </source>
</evidence>
<feature type="binding site" evidence="13">
    <location>
        <position position="395"/>
    </location>
    <ligand>
        <name>Zn(2+)</name>
        <dbReference type="ChEBI" id="CHEBI:29105"/>
        <note>catalytic</note>
    </ligand>
</feature>
<accession>A0A8J8T372</accession>
<name>A0A8J8T372_HALGN</name>
<dbReference type="InterPro" id="IPR032456">
    <property type="entry name" value="Peptidase_M48_N"/>
</dbReference>
<evidence type="ECO:0000256" key="12">
    <source>
        <dbReference type="PIRSR" id="PIRSR627057-1"/>
    </source>
</evidence>
<feature type="transmembrane region" description="Helical" evidence="14">
    <location>
        <begin position="179"/>
        <end position="196"/>
    </location>
</feature>
<dbReference type="AlphaFoldDB" id="A0A8J8T372"/>
<dbReference type="GO" id="GO:0005789">
    <property type="term" value="C:endoplasmic reticulum membrane"/>
    <property type="evidence" value="ECO:0007669"/>
    <property type="project" value="UniProtKB-SubCell"/>
</dbReference>
<comment type="subcellular location">
    <subcellularLocation>
        <location evidence="1 14">Endoplasmic reticulum membrane</location>
        <topology evidence="1 14">Multi-pass membrane protein</topology>
    </subcellularLocation>
</comment>
<keyword evidence="18" id="KW-1185">Reference proteome</keyword>
<evidence type="ECO:0000256" key="9">
    <source>
        <dbReference type="ARBA" id="ARBA00023049"/>
    </source>
</evidence>
<comment type="function">
    <text evidence="14">Proteolytically removes the C-terminal three residues of farnesylated proteins.</text>
</comment>
<dbReference type="PANTHER" id="PTHR10120">
    <property type="entry name" value="CAAX PRENYL PROTEASE 1"/>
    <property type="match status" value="1"/>
</dbReference>
<organism evidence="17 18">
    <name type="scientific">Halteria grandinella</name>
    <dbReference type="NCBI Taxonomy" id="5974"/>
    <lineage>
        <taxon>Eukaryota</taxon>
        <taxon>Sar</taxon>
        <taxon>Alveolata</taxon>
        <taxon>Ciliophora</taxon>
        <taxon>Intramacronucleata</taxon>
        <taxon>Spirotrichea</taxon>
        <taxon>Stichotrichia</taxon>
        <taxon>Sporadotrichida</taxon>
        <taxon>Halteriidae</taxon>
        <taxon>Halteria</taxon>
    </lineage>
</organism>
<keyword evidence="2 14" id="KW-0645">Protease</keyword>
<evidence type="ECO:0000259" key="15">
    <source>
        <dbReference type="Pfam" id="PF01435"/>
    </source>
</evidence>
<dbReference type="EMBL" id="RRYP01008284">
    <property type="protein sequence ID" value="TNV79881.1"/>
    <property type="molecule type" value="Genomic_DNA"/>
</dbReference>
<keyword evidence="6 14" id="KW-0256">Endoplasmic reticulum</keyword>
<comment type="catalytic activity">
    <reaction evidence="11 14">
        <text>Hydrolyzes the peptide bond -P2-(S-farnesyl or geranylgeranyl)C-P1'-P2'-P3'-COOH where P1' and P2' are amino acids with aliphatic side chains and P3' is any C-terminal residue.</text>
        <dbReference type="EC" id="3.4.24.84"/>
    </reaction>
</comment>
<evidence type="ECO:0000313" key="17">
    <source>
        <dbReference type="EMBL" id="TNV79881.1"/>
    </source>
</evidence>
<dbReference type="Pfam" id="PF01435">
    <property type="entry name" value="Peptidase_M48"/>
    <property type="match status" value="1"/>
</dbReference>
<comment type="caution">
    <text evidence="17">The sequence shown here is derived from an EMBL/GenBank/DDBJ whole genome shotgun (WGS) entry which is preliminary data.</text>
</comment>
<comment type="cofactor">
    <cofactor evidence="13 14">
        <name>Zn(2+)</name>
        <dbReference type="ChEBI" id="CHEBI:29105"/>
    </cofactor>
    <text evidence="13 14">Binds 1 zinc ion per subunit.</text>
</comment>
<keyword evidence="4 13" id="KW-0479">Metal-binding</keyword>
<evidence type="ECO:0000256" key="2">
    <source>
        <dbReference type="ARBA" id="ARBA00022670"/>
    </source>
</evidence>
<feature type="domain" description="Peptidase M48" evidence="15">
    <location>
        <begin position="242"/>
        <end position="450"/>
    </location>
</feature>
<evidence type="ECO:0000256" key="6">
    <source>
        <dbReference type="ARBA" id="ARBA00022824"/>
    </source>
</evidence>
<evidence type="ECO:0000256" key="4">
    <source>
        <dbReference type="ARBA" id="ARBA00022723"/>
    </source>
</evidence>
<gene>
    <name evidence="17" type="ORF">FGO68_gene9617</name>
</gene>
<dbReference type="Gene3D" id="3.30.2010.10">
    <property type="entry name" value="Metalloproteases ('zincins'), catalytic domain"/>
    <property type="match status" value="1"/>
</dbReference>
<evidence type="ECO:0000256" key="3">
    <source>
        <dbReference type="ARBA" id="ARBA00022692"/>
    </source>
</evidence>
<protein>
    <recommendedName>
        <fullName evidence="14">CAAX prenyl protease</fullName>
        <ecNumber evidence="14">3.4.24.84</ecNumber>
    </recommendedName>
</protein>
<feature type="binding site" evidence="13">
    <location>
        <position position="313"/>
    </location>
    <ligand>
        <name>Zn(2+)</name>
        <dbReference type="ChEBI" id="CHEBI:29105"/>
        <note>catalytic</note>
    </ligand>
</feature>
<feature type="domain" description="CAAX prenyl protease 1 N-terminal" evidence="16">
    <location>
        <begin position="49"/>
        <end position="236"/>
    </location>
</feature>
<keyword evidence="8 14" id="KW-1133">Transmembrane helix</keyword>
<proteinExistence type="inferred from homology"/>
<dbReference type="FunFam" id="3.30.2010.10:FF:000002">
    <property type="entry name" value="CAAX prenyl protease"/>
    <property type="match status" value="1"/>
</dbReference>
<evidence type="ECO:0000256" key="13">
    <source>
        <dbReference type="PIRSR" id="PIRSR627057-2"/>
    </source>
</evidence>
<feature type="transmembrane region" description="Helical" evidence="14">
    <location>
        <begin position="96"/>
        <end position="115"/>
    </location>
</feature>
<keyword evidence="5 14" id="KW-0378">Hydrolase</keyword>
<keyword evidence="7 13" id="KW-0862">Zinc</keyword>
<evidence type="ECO:0000313" key="18">
    <source>
        <dbReference type="Proteomes" id="UP000785679"/>
    </source>
</evidence>
<dbReference type="InterPro" id="IPR027057">
    <property type="entry name" value="CAXX_Prtase_1"/>
</dbReference>
<feature type="binding site" evidence="13">
    <location>
        <position position="317"/>
    </location>
    <ligand>
        <name>Zn(2+)</name>
        <dbReference type="ChEBI" id="CHEBI:29105"/>
        <note>catalytic</note>
    </ligand>
</feature>
<keyword evidence="10 14" id="KW-0472">Membrane</keyword>